<comment type="similarity">
    <text evidence="1">Belongs to the FPP family.</text>
</comment>
<dbReference type="EMBL" id="VOIH02000010">
    <property type="protein sequence ID" value="KAF3435428.1"/>
    <property type="molecule type" value="Genomic_DNA"/>
</dbReference>
<evidence type="ECO:0000256" key="4">
    <source>
        <dbReference type="SAM" id="MobiDB-lite"/>
    </source>
</evidence>
<keyword evidence="2 3" id="KW-0175">Coiled coil</keyword>
<feature type="coiled-coil region" evidence="3">
    <location>
        <begin position="199"/>
        <end position="233"/>
    </location>
</feature>
<feature type="region of interest" description="Disordered" evidence="4">
    <location>
        <begin position="935"/>
        <end position="954"/>
    </location>
</feature>
<comment type="caution">
    <text evidence="5">The sequence shown here is derived from an EMBL/GenBank/DDBJ whole genome shotgun (WGS) entry which is preliminary data.</text>
</comment>
<sequence>MNYYRAQYYGLCLSVLTAKRVGTEHELPSFDAALGYLKLLINYLFWSFRYSIATKIMDNKTWLWRKRSSEKTILAINKVGNPVRTEQVHSNMTEKGVGSERCRKNLNEKLASVLLDDDAKEDLVTKHPKQAEEDTAGQEKAEEKTVFLKQEEDEALKLEKAVNERLTVSDAALKECKRQLSLAREEHEQRIHDAVMSTSREYEKAQKKLEENLTQASNRLANLTLENSNLSKALIAKDKLIEDLHRHKFQADAEFSALMSRLDSTEKENAFLKYEYHMLEKELEIRNVEMEYYRRSADESQKQNLESVKKITKLEQECQRLRLIVRKRPPGPPALSNMRNEVQMMGRNQTDMRRRKVNPTKDLIVRDAALENCPDIQNKKMTFTIERLRDVEEENKALKAILNRNSTEIHSSRTMYAQEAYRYSPLANKLALSSGFDVGSDDGISSSGSWANALVSELEHFRNRKLKDSSDCKSLEVSDISLMDDFVEMEKLAIVTADFPSGNGYHPNLTGKDRVPSAEVNSNFGDKKKEKQPGDMGTDEAFDWLQVVLNAILTQKHVSKRSLEELLGDIKIALGYAKYPVAHEADTTATSVNPAESDPLHISGYITWKSPSKSGILDSMSEALSTDTSVEKSAGEHIPSNLSKSITKIIRLIGGINSAPDYTPDNWSERDQNSKSSVTLPEYYVRVFQWKRSELNALLQQCLSTCNNLLNGSGNLERFVEDLASALDWILNNYVTPKEASSARDKIKKHFGWHETQRENDQGVDIPVGELDMVPSSEEQPLGLPSVASRKGQDLSVQLEKDQHSLQEENSKLKDELTNIESVKKDVEARLQSLIEKSESLMLQLQESERKNGNLQTELETLKASKGMIEDQIEDQKLINDDLDTQLTVSRAKLNEVFQKFSSLEVELEDKRNCLEELEATCLELQLQLESLSDARKDNPNYGTNQEEKQSRSDWEITTASAKLAECQETILSLGKQLKALASPREAAILDKMFSTTSATPIVTSDKKLNKRSSLRDRMLAEDDTKAKVLKPQKLEETTSNVEEQKPSILHPGGHNAMHTSNIPIHTPEACHGSDCKTSNNALGTLAIVPSKKQGGFALLKKLFLRRKKTSSQKPRSLTKV</sequence>
<protein>
    <recommendedName>
        <fullName evidence="7">Filament-like plant protein 7</fullName>
    </recommendedName>
</protein>
<dbReference type="Pfam" id="PF05911">
    <property type="entry name" value="FPP"/>
    <property type="match status" value="1"/>
</dbReference>
<reference evidence="5" key="1">
    <citation type="submission" date="2020-03" db="EMBL/GenBank/DDBJ databases">
        <title>A high-quality chromosome-level genome assembly of a woody plant with both climbing and erect habits, Rhamnella rubrinervis.</title>
        <authorList>
            <person name="Lu Z."/>
            <person name="Yang Y."/>
            <person name="Zhu X."/>
            <person name="Sun Y."/>
        </authorList>
    </citation>
    <scope>NUCLEOTIDE SEQUENCE</scope>
    <source>
        <strain evidence="5">BYM</strain>
        <tissue evidence="5">Leaf</tissue>
    </source>
</reference>
<evidence type="ECO:0000313" key="5">
    <source>
        <dbReference type="EMBL" id="KAF3435428.1"/>
    </source>
</evidence>
<dbReference type="SUPFAM" id="SSF57997">
    <property type="entry name" value="Tropomyosin"/>
    <property type="match status" value="1"/>
</dbReference>
<proteinExistence type="inferred from homology"/>
<feature type="coiled-coil region" evidence="3">
    <location>
        <begin position="796"/>
        <end position="865"/>
    </location>
</feature>
<evidence type="ECO:0008006" key="7">
    <source>
        <dbReference type="Google" id="ProtNLM"/>
    </source>
</evidence>
<gene>
    <name evidence="5" type="ORF">FNV43_RR22517</name>
</gene>
<evidence type="ECO:0000256" key="3">
    <source>
        <dbReference type="SAM" id="Coils"/>
    </source>
</evidence>
<feature type="coiled-coil region" evidence="3">
    <location>
        <begin position="901"/>
        <end position="935"/>
    </location>
</feature>
<evidence type="ECO:0000256" key="2">
    <source>
        <dbReference type="ARBA" id="ARBA00023054"/>
    </source>
</evidence>
<name>A0A8K0DUG9_9ROSA</name>
<keyword evidence="6" id="KW-1185">Reference proteome</keyword>
<feature type="coiled-coil region" evidence="3">
    <location>
        <begin position="262"/>
        <end position="317"/>
    </location>
</feature>
<dbReference type="Proteomes" id="UP000796880">
    <property type="component" value="Unassembled WGS sequence"/>
</dbReference>
<dbReference type="PANTHER" id="PTHR31580:SF8">
    <property type="entry name" value="FILAMENT-LIKE PROTEIN (DUF869)"/>
    <property type="match status" value="1"/>
</dbReference>
<dbReference type="InterPro" id="IPR008587">
    <property type="entry name" value="FPP_plant"/>
</dbReference>
<evidence type="ECO:0000256" key="1">
    <source>
        <dbReference type="ARBA" id="ARBA00005921"/>
    </source>
</evidence>
<organism evidence="5 6">
    <name type="scientific">Rhamnella rubrinervis</name>
    <dbReference type="NCBI Taxonomy" id="2594499"/>
    <lineage>
        <taxon>Eukaryota</taxon>
        <taxon>Viridiplantae</taxon>
        <taxon>Streptophyta</taxon>
        <taxon>Embryophyta</taxon>
        <taxon>Tracheophyta</taxon>
        <taxon>Spermatophyta</taxon>
        <taxon>Magnoliopsida</taxon>
        <taxon>eudicotyledons</taxon>
        <taxon>Gunneridae</taxon>
        <taxon>Pentapetalae</taxon>
        <taxon>rosids</taxon>
        <taxon>fabids</taxon>
        <taxon>Rosales</taxon>
        <taxon>Rhamnaceae</taxon>
        <taxon>rhamnoid group</taxon>
        <taxon>Rhamneae</taxon>
        <taxon>Rhamnella</taxon>
    </lineage>
</organism>
<evidence type="ECO:0000313" key="6">
    <source>
        <dbReference type="Proteomes" id="UP000796880"/>
    </source>
</evidence>
<dbReference type="OrthoDB" id="1917992at2759"/>
<feature type="region of interest" description="Disordered" evidence="4">
    <location>
        <begin position="505"/>
        <end position="535"/>
    </location>
</feature>
<accession>A0A8K0DUG9</accession>
<feature type="region of interest" description="Disordered" evidence="4">
    <location>
        <begin position="1032"/>
        <end position="1053"/>
    </location>
</feature>
<dbReference type="PANTHER" id="PTHR31580">
    <property type="entry name" value="FILAMENT-LIKE PLANT PROTEIN 4"/>
    <property type="match status" value="1"/>
</dbReference>
<dbReference type="AlphaFoldDB" id="A0A8K0DUG9"/>